<keyword evidence="3" id="KW-1185">Reference proteome</keyword>
<evidence type="ECO:0000256" key="1">
    <source>
        <dbReference type="SAM" id="MobiDB-lite"/>
    </source>
</evidence>
<dbReference type="AlphaFoldDB" id="A0A1Q9F4K2"/>
<evidence type="ECO:0000313" key="2">
    <source>
        <dbReference type="EMBL" id="OLQ14562.1"/>
    </source>
</evidence>
<comment type="caution">
    <text evidence="2">The sequence shown here is derived from an EMBL/GenBank/DDBJ whole genome shotgun (WGS) entry which is preliminary data.</text>
</comment>
<organism evidence="2 3">
    <name type="scientific">Symbiodinium microadriaticum</name>
    <name type="common">Dinoflagellate</name>
    <name type="synonym">Zooxanthella microadriatica</name>
    <dbReference type="NCBI Taxonomy" id="2951"/>
    <lineage>
        <taxon>Eukaryota</taxon>
        <taxon>Sar</taxon>
        <taxon>Alveolata</taxon>
        <taxon>Dinophyceae</taxon>
        <taxon>Suessiales</taxon>
        <taxon>Symbiodiniaceae</taxon>
        <taxon>Symbiodinium</taxon>
    </lineage>
</organism>
<protein>
    <submittedName>
        <fullName evidence="2">Uncharacterized protein</fullName>
    </submittedName>
</protein>
<proteinExistence type="predicted"/>
<sequence>MRELFLPRSERHDGYPTVAQDRDCANTPGNVGQKPLGNLKIGDLNWDYEALTPRQVLQAQSGHNVIAPAFGESPANTFPRLWHRKTQTPWLALNLHEMPATQDPIFDEPGRSSSLVVLLALELISLTAYAYVKAQNMLSKTLRRSEVSKSPFEAGWELAPDIYVGGGRTHPA</sequence>
<evidence type="ECO:0000313" key="3">
    <source>
        <dbReference type="Proteomes" id="UP000186817"/>
    </source>
</evidence>
<feature type="region of interest" description="Disordered" evidence="1">
    <location>
        <begin position="1"/>
        <end position="23"/>
    </location>
</feature>
<name>A0A1Q9F4K2_SYMMI</name>
<dbReference type="EMBL" id="LSRX01000014">
    <property type="protein sequence ID" value="OLQ14562.1"/>
    <property type="molecule type" value="Genomic_DNA"/>
</dbReference>
<reference evidence="2 3" key="1">
    <citation type="submission" date="2016-02" db="EMBL/GenBank/DDBJ databases">
        <title>Genome analysis of coral dinoflagellate symbionts highlights evolutionary adaptations to a symbiotic lifestyle.</title>
        <authorList>
            <person name="Aranda M."/>
            <person name="Li Y."/>
            <person name="Liew Y.J."/>
            <person name="Baumgarten S."/>
            <person name="Simakov O."/>
            <person name="Wilson M."/>
            <person name="Piel J."/>
            <person name="Ashoor H."/>
            <person name="Bougouffa S."/>
            <person name="Bajic V.B."/>
            <person name="Ryu T."/>
            <person name="Ravasi T."/>
            <person name="Bayer T."/>
            <person name="Micklem G."/>
            <person name="Kim H."/>
            <person name="Bhak J."/>
            <person name="Lajeunesse T.C."/>
            <person name="Voolstra C.R."/>
        </authorList>
    </citation>
    <scope>NUCLEOTIDE SEQUENCE [LARGE SCALE GENOMIC DNA]</scope>
    <source>
        <strain evidence="2 3">CCMP2467</strain>
    </source>
</reference>
<gene>
    <name evidence="2" type="ORF">AK812_SmicGene1319</name>
</gene>
<dbReference type="Proteomes" id="UP000186817">
    <property type="component" value="Unassembled WGS sequence"/>
</dbReference>
<accession>A0A1Q9F4K2</accession>